<dbReference type="CDD" id="cd01743">
    <property type="entry name" value="GATase1_Anthranilate_Synthase"/>
    <property type="match status" value="1"/>
</dbReference>
<protein>
    <submittedName>
        <fullName evidence="3">Anthranilate synthase subunit II</fullName>
    </submittedName>
</protein>
<organism evidence="3 4">
    <name type="scientific">Jeotgalibacillus campisalis</name>
    <dbReference type="NCBI Taxonomy" id="220754"/>
    <lineage>
        <taxon>Bacteria</taxon>
        <taxon>Bacillati</taxon>
        <taxon>Bacillota</taxon>
        <taxon>Bacilli</taxon>
        <taxon>Bacillales</taxon>
        <taxon>Caryophanaceae</taxon>
        <taxon>Jeotgalibacillus</taxon>
    </lineage>
</organism>
<dbReference type="PRINTS" id="PR00099">
    <property type="entry name" value="CPSGATASE"/>
</dbReference>
<dbReference type="AlphaFoldDB" id="A0A0C2VVD0"/>
<dbReference type="InterPro" id="IPR029062">
    <property type="entry name" value="Class_I_gatase-like"/>
</dbReference>
<accession>A0A0C2VVD0</accession>
<dbReference type="GO" id="GO:0004049">
    <property type="term" value="F:anthranilate synthase activity"/>
    <property type="evidence" value="ECO:0007669"/>
    <property type="project" value="TreeGrafter"/>
</dbReference>
<dbReference type="Proteomes" id="UP000031972">
    <property type="component" value="Unassembled WGS sequence"/>
</dbReference>
<dbReference type="PRINTS" id="PR00097">
    <property type="entry name" value="ANTSNTHASEII"/>
</dbReference>
<dbReference type="InterPro" id="IPR050472">
    <property type="entry name" value="Anth_synth/Amidotransfase"/>
</dbReference>
<feature type="domain" description="Glutamine amidotransferase" evidence="2">
    <location>
        <begin position="3"/>
        <end position="184"/>
    </location>
</feature>
<dbReference type="GO" id="GO:0005829">
    <property type="term" value="C:cytosol"/>
    <property type="evidence" value="ECO:0007669"/>
    <property type="project" value="TreeGrafter"/>
</dbReference>
<name>A0A0C2VVD0_9BACL</name>
<keyword evidence="4" id="KW-1185">Reference proteome</keyword>
<dbReference type="NCBIfam" id="TIGR00566">
    <property type="entry name" value="trpG_papA"/>
    <property type="match status" value="1"/>
</dbReference>
<dbReference type="PANTHER" id="PTHR43418">
    <property type="entry name" value="MULTIFUNCTIONAL TRYPTOPHAN BIOSYNTHESIS PROTEIN-RELATED"/>
    <property type="match status" value="1"/>
</dbReference>
<evidence type="ECO:0000259" key="2">
    <source>
        <dbReference type="Pfam" id="PF00117"/>
    </source>
</evidence>
<dbReference type="RefSeq" id="WP_041057856.1">
    <property type="nucleotide sequence ID" value="NZ_JXRR01000014.1"/>
</dbReference>
<evidence type="ECO:0000313" key="3">
    <source>
        <dbReference type="EMBL" id="KIL47933.1"/>
    </source>
</evidence>
<dbReference type="PANTHER" id="PTHR43418:SF8">
    <property type="entry name" value="SYNTHASE COMPONENT II, PUTATIVE-RELATED"/>
    <property type="match status" value="1"/>
</dbReference>
<evidence type="ECO:0000313" key="4">
    <source>
        <dbReference type="Proteomes" id="UP000031972"/>
    </source>
</evidence>
<dbReference type="InterPro" id="IPR017926">
    <property type="entry name" value="GATASE"/>
</dbReference>
<dbReference type="Gene3D" id="3.40.50.880">
    <property type="match status" value="1"/>
</dbReference>
<dbReference type="PATRIC" id="fig|220754.4.peg.2118"/>
<dbReference type="GO" id="GO:0000162">
    <property type="term" value="P:L-tryptophan biosynthetic process"/>
    <property type="evidence" value="ECO:0007669"/>
    <property type="project" value="TreeGrafter"/>
</dbReference>
<comment type="caution">
    <text evidence="3">The sequence shown here is derived from an EMBL/GenBank/DDBJ whole genome shotgun (WGS) entry which is preliminary data.</text>
</comment>
<dbReference type="PRINTS" id="PR00096">
    <property type="entry name" value="GATASE"/>
</dbReference>
<gene>
    <name evidence="3" type="ORF">KR50_21000</name>
</gene>
<dbReference type="Pfam" id="PF00117">
    <property type="entry name" value="GATase"/>
    <property type="match status" value="1"/>
</dbReference>
<dbReference type="PROSITE" id="PS51273">
    <property type="entry name" value="GATASE_TYPE_1"/>
    <property type="match status" value="1"/>
</dbReference>
<dbReference type="FunFam" id="3.40.50.880:FF:000003">
    <property type="entry name" value="Anthranilate synthase component II"/>
    <property type="match status" value="1"/>
</dbReference>
<dbReference type="EMBL" id="JXRR01000014">
    <property type="protein sequence ID" value="KIL47933.1"/>
    <property type="molecule type" value="Genomic_DNA"/>
</dbReference>
<evidence type="ECO:0000256" key="1">
    <source>
        <dbReference type="ARBA" id="ARBA00022962"/>
    </source>
</evidence>
<dbReference type="SUPFAM" id="SSF52317">
    <property type="entry name" value="Class I glutamine amidotransferase-like"/>
    <property type="match status" value="1"/>
</dbReference>
<keyword evidence="1" id="KW-0315">Glutamine amidotransferase</keyword>
<reference evidence="3 4" key="1">
    <citation type="submission" date="2015-01" db="EMBL/GenBank/DDBJ databases">
        <title>Jeotgalibacillus campisalis genome sequencing.</title>
        <authorList>
            <person name="Goh K.M."/>
            <person name="Chan K.-G."/>
            <person name="Yaakop A.S."/>
            <person name="Ee R."/>
            <person name="Gan H.M."/>
            <person name="Chan C.S."/>
        </authorList>
    </citation>
    <scope>NUCLEOTIDE SEQUENCE [LARGE SCALE GENOMIC DNA]</scope>
    <source>
        <strain evidence="3 4">SF-57</strain>
    </source>
</reference>
<sequence>MILLIDNYDSFTYNLYQYLGEVDQVNVVRNDQISLDEIEKLGPSLIVISPGPGHPDQAGICIEMIQKIGSSIPILGVCLGHQAIGTAFGATVEKTSNVMHGKVSLIEHQAPELFGKSEPIEVMRYHSLIVKRSTLPDELEEIATSTDDNVIMAMKHRDYPILGLQFHPESIGTADGIELVKQAVHSLVE</sequence>
<proteinExistence type="predicted"/>
<dbReference type="InterPro" id="IPR006221">
    <property type="entry name" value="TrpG/PapA_dom"/>
</dbReference>